<comment type="pathway">
    <text evidence="3">Protein modification; protein glycosylation.</text>
</comment>
<keyword evidence="10 24" id="KW-0479">Metal-binding</keyword>
<evidence type="ECO:0000256" key="15">
    <source>
        <dbReference type="ARBA" id="ARBA00023157"/>
    </source>
</evidence>
<evidence type="ECO:0000256" key="14">
    <source>
        <dbReference type="ARBA" id="ARBA00023136"/>
    </source>
</evidence>
<gene>
    <name evidence="27" type="ORF">ILUMI_06361</name>
</gene>
<dbReference type="Gene3D" id="3.90.550.10">
    <property type="entry name" value="Spore Coat Polysaccharide Biosynthesis Protein SpsA, Chain A"/>
    <property type="match status" value="1"/>
</dbReference>
<feature type="binding site" evidence="23">
    <location>
        <position position="168"/>
    </location>
    <ligand>
        <name>substrate</name>
    </ligand>
</feature>
<evidence type="ECO:0000256" key="1">
    <source>
        <dbReference type="ARBA" id="ARBA00001936"/>
    </source>
</evidence>
<dbReference type="EC" id="2.4.1.143" evidence="5"/>
<dbReference type="PANTHER" id="PTHR12871:SF0">
    <property type="entry name" value="ALPHA-1,6-MANNOSYL-GLYCOPROTEIN 2-BETA-N-ACETYLGLUCOSAMINYLTRANSFERASE"/>
    <property type="match status" value="1"/>
</dbReference>
<evidence type="ECO:0000256" key="17">
    <source>
        <dbReference type="ARBA" id="ARBA00023211"/>
    </source>
</evidence>
<dbReference type="PANTHER" id="PTHR12871">
    <property type="entry name" value="BETA-1,2-N-ACETYLGLUCOSAMINYLTRANSFERASE II"/>
    <property type="match status" value="1"/>
</dbReference>
<evidence type="ECO:0000256" key="16">
    <source>
        <dbReference type="ARBA" id="ARBA00023180"/>
    </source>
</evidence>
<evidence type="ECO:0000256" key="19">
    <source>
        <dbReference type="ARBA" id="ARBA00031203"/>
    </source>
</evidence>
<dbReference type="GO" id="GO:0005795">
    <property type="term" value="C:Golgi stack"/>
    <property type="evidence" value="ECO:0007669"/>
    <property type="project" value="InterPro"/>
</dbReference>
<evidence type="ECO:0000256" key="7">
    <source>
        <dbReference type="ARBA" id="ARBA00022676"/>
    </source>
</evidence>
<accession>A0A8K0D5F3</accession>
<proteinExistence type="inferred from homology"/>
<comment type="subcellular location">
    <subcellularLocation>
        <location evidence="2">Golgi apparatus membrane</location>
        <topology evidence="2">Single-pass type II membrane protein</topology>
    </subcellularLocation>
</comment>
<name>A0A8K0D5F3_IGNLU</name>
<keyword evidence="14 26" id="KW-0472">Membrane</keyword>
<evidence type="ECO:0000256" key="2">
    <source>
        <dbReference type="ARBA" id="ARBA00004323"/>
    </source>
</evidence>
<feature type="binding site" evidence="23">
    <location>
        <begin position="243"/>
        <end position="247"/>
    </location>
    <ligand>
        <name>substrate</name>
    </ligand>
</feature>
<comment type="caution">
    <text evidence="27">The sequence shown here is derived from an EMBL/GenBank/DDBJ whole genome shotgun (WGS) entry which is preliminary data.</text>
</comment>
<dbReference type="InterPro" id="IPR029044">
    <property type="entry name" value="Nucleotide-diphossugar_trans"/>
</dbReference>
<reference evidence="27" key="1">
    <citation type="submission" date="2019-08" db="EMBL/GenBank/DDBJ databases">
        <title>The genome of the North American firefly Photinus pyralis.</title>
        <authorList>
            <consortium name="Photinus pyralis genome working group"/>
            <person name="Fallon T.R."/>
            <person name="Sander Lower S.E."/>
            <person name="Weng J.-K."/>
        </authorList>
    </citation>
    <scope>NUCLEOTIDE SEQUENCE</scope>
    <source>
        <strain evidence="27">TRF0915ILg1</strain>
        <tissue evidence="27">Whole body</tissue>
    </source>
</reference>
<evidence type="ECO:0000256" key="6">
    <source>
        <dbReference type="ARBA" id="ARBA00014817"/>
    </source>
</evidence>
<evidence type="ECO:0000256" key="22">
    <source>
        <dbReference type="ARBA" id="ARBA00093257"/>
    </source>
</evidence>
<keyword evidence="15 25" id="KW-1015">Disulfide bond</keyword>
<dbReference type="GO" id="GO:0046872">
    <property type="term" value="F:metal ion binding"/>
    <property type="evidence" value="ECO:0007669"/>
    <property type="project" value="UniProtKB-KW"/>
</dbReference>
<keyword evidence="17 24" id="KW-0464">Manganese</keyword>
<evidence type="ECO:0000256" key="23">
    <source>
        <dbReference type="PIRSR" id="PIRSR607754-1"/>
    </source>
</evidence>
<evidence type="ECO:0000256" key="20">
    <source>
        <dbReference type="ARBA" id="ARBA00032552"/>
    </source>
</evidence>
<protein>
    <recommendedName>
        <fullName evidence="6">Alpha-1,6-mannosyl-glycoprotein 2-beta-N-acetylglucosaminyltransferase</fullName>
        <ecNumber evidence="5">2.4.1.143</ecNumber>
    </recommendedName>
    <alternativeName>
        <fullName evidence="21">Beta-1,2-N-acetylglucosaminyltransferase II</fullName>
    </alternativeName>
    <alternativeName>
        <fullName evidence="20">GlcNAc-T II</fullName>
    </alternativeName>
    <alternativeName>
        <fullName evidence="19">Mannoside acetylglucosaminyltransferase 2</fullName>
    </alternativeName>
    <alternativeName>
        <fullName evidence="18">N-glycosyl-oligosaccharide-glycoprotein N-acetylglucosaminyltransferase II</fullName>
    </alternativeName>
</protein>
<feature type="disulfide bond" evidence="25">
    <location>
        <begin position="347"/>
        <end position="370"/>
    </location>
</feature>
<evidence type="ECO:0000256" key="5">
    <source>
        <dbReference type="ARBA" id="ARBA00012613"/>
    </source>
</evidence>
<evidence type="ECO:0000256" key="3">
    <source>
        <dbReference type="ARBA" id="ARBA00004922"/>
    </source>
</evidence>
<comment type="cofactor">
    <cofactor evidence="1 24">
        <name>Mn(2+)</name>
        <dbReference type="ChEBI" id="CHEBI:29035"/>
    </cofactor>
</comment>
<keyword evidence="11" id="KW-0735">Signal-anchor</keyword>
<evidence type="ECO:0000256" key="11">
    <source>
        <dbReference type="ARBA" id="ARBA00022968"/>
    </source>
</evidence>
<keyword evidence="13" id="KW-0333">Golgi apparatus</keyword>
<sequence length="390" mass="45811">MIQCTIEENVLPKTSFRYVFCFLAIFTLLLMLCSLPFLNKLDQLGFQRKVLGSLSFYNLKEKKINFGSPFPDDLDELDFQRNVSENKSLYNLTEKKCNDSSRRKLIEQISLFNKLQKVKNEEIFGTFNNYSLVIVIQVNTRIHYLRYLIKSLGQAQDIDKTLLVFSHDFFDENINRVVNSVKFCKFIQIFYPHSIQAYPNVFPGHDLKGCSRNSTKDEAIQMGCINAFNTDSSGDYRNPQLCQTKHHWWWKANRVFNLASLQSYKGLVLFLEEDNYVLKDFIHVLKLMEDITRHSCRYCKLLGMASNWDPVAVYGITMKTSQVAITGRFSNYGIAFNRSTWREIVQCKYSFCFYEDYNWDFSFRNVFLKCIKAPHFLVLHAARVFHLGTW</sequence>
<feature type="binding site" evidence="24">
    <location>
        <position position="274"/>
    </location>
    <ligand>
        <name>Mn(2+)</name>
        <dbReference type="ChEBI" id="CHEBI:29035"/>
    </ligand>
</feature>
<evidence type="ECO:0000256" key="26">
    <source>
        <dbReference type="SAM" id="Phobius"/>
    </source>
</evidence>
<keyword evidence="16" id="KW-0325">Glycoprotein</keyword>
<feature type="binding site" evidence="24">
    <location>
        <position position="386"/>
    </location>
    <ligand>
        <name>Mn(2+)</name>
        <dbReference type="ChEBI" id="CHEBI:29035"/>
    </ligand>
</feature>
<dbReference type="UniPathway" id="UPA00378"/>
<comment type="catalytic activity">
    <reaction evidence="22">
        <text>an N(4)-{beta-D-GlcNAc-(1-&gt;2)-alpha-D-Man-(1-&gt;3)-[alpha-D-Man-(1-&gt;6)]-beta-D-Man-(1-&gt;4)-beta-D-GlcNAc-(1-&gt;4)-beta-D-GlcNAc}-L-asparaginyl-[protein] + UDP-N-acetyl-alpha-D-glucosamine = N(4)-{beta-D-GlcNAc-(1-&gt;2)-alpha-D-Man-(1-&gt;3)-[beta-D-GlcNAc-(1-&gt;2)-alpha-D-Man-(1-&gt;6)]-beta-D-Man-(1-&gt;4)-beta-D-GlcNAc-(1-&gt;4)-beta-D-GlcNAc}-L-asparaginyl-[protein] + UDP + H(+)</text>
        <dbReference type="Rhea" id="RHEA:12941"/>
        <dbReference type="Rhea" id="RHEA-COMP:13526"/>
        <dbReference type="Rhea" id="RHEA-COMP:14369"/>
        <dbReference type="ChEBI" id="CHEBI:15378"/>
        <dbReference type="ChEBI" id="CHEBI:57705"/>
        <dbReference type="ChEBI" id="CHEBI:58223"/>
        <dbReference type="ChEBI" id="CHEBI:60615"/>
        <dbReference type="ChEBI" id="CHEBI:60651"/>
        <dbReference type="EC" id="2.4.1.143"/>
    </reaction>
</comment>
<evidence type="ECO:0000256" key="25">
    <source>
        <dbReference type="PIRSR" id="PIRSR607754-3"/>
    </source>
</evidence>
<evidence type="ECO:0000256" key="10">
    <source>
        <dbReference type="ARBA" id="ARBA00022723"/>
    </source>
</evidence>
<evidence type="ECO:0000256" key="12">
    <source>
        <dbReference type="ARBA" id="ARBA00022989"/>
    </source>
</evidence>
<evidence type="ECO:0000256" key="9">
    <source>
        <dbReference type="ARBA" id="ARBA00022692"/>
    </source>
</evidence>
<dbReference type="EMBL" id="VTPC01002611">
    <property type="protein sequence ID" value="KAF2899825.1"/>
    <property type="molecule type" value="Genomic_DNA"/>
</dbReference>
<dbReference type="SUPFAM" id="SSF53448">
    <property type="entry name" value="Nucleotide-diphospho-sugar transferases"/>
    <property type="match status" value="1"/>
</dbReference>
<dbReference type="GO" id="GO:0000139">
    <property type="term" value="C:Golgi membrane"/>
    <property type="evidence" value="ECO:0007669"/>
    <property type="project" value="UniProtKB-SubCell"/>
</dbReference>
<dbReference type="Proteomes" id="UP000801492">
    <property type="component" value="Unassembled WGS sequence"/>
</dbReference>
<feature type="binding site" evidence="23">
    <location>
        <begin position="137"/>
        <end position="141"/>
    </location>
    <ligand>
        <name>substrate</name>
    </ligand>
</feature>
<feature type="disulfide bond" evidence="25">
    <location>
        <begin position="296"/>
        <end position="299"/>
    </location>
</feature>
<evidence type="ECO:0000256" key="4">
    <source>
        <dbReference type="ARBA" id="ARBA00011011"/>
    </source>
</evidence>
<keyword evidence="9 26" id="KW-0812">Transmembrane</keyword>
<evidence type="ECO:0000256" key="13">
    <source>
        <dbReference type="ARBA" id="ARBA00023034"/>
    </source>
</evidence>
<feature type="transmembrane region" description="Helical" evidence="26">
    <location>
        <begin position="16"/>
        <end position="38"/>
    </location>
</feature>
<keyword evidence="12 26" id="KW-1133">Transmembrane helix</keyword>
<evidence type="ECO:0000313" key="28">
    <source>
        <dbReference type="Proteomes" id="UP000801492"/>
    </source>
</evidence>
<evidence type="ECO:0000256" key="18">
    <source>
        <dbReference type="ARBA" id="ARBA00029663"/>
    </source>
</evidence>
<dbReference type="GO" id="GO:0006487">
    <property type="term" value="P:protein N-linked glycosylation"/>
    <property type="evidence" value="ECO:0007669"/>
    <property type="project" value="TreeGrafter"/>
</dbReference>
<evidence type="ECO:0000256" key="24">
    <source>
        <dbReference type="PIRSR" id="PIRSR607754-2"/>
    </source>
</evidence>
<dbReference type="Pfam" id="PF05060">
    <property type="entry name" value="MGAT2"/>
    <property type="match status" value="1"/>
</dbReference>
<evidence type="ECO:0000313" key="27">
    <source>
        <dbReference type="EMBL" id="KAF2899825.1"/>
    </source>
</evidence>
<feature type="disulfide bond" evidence="25">
    <location>
        <begin position="210"/>
        <end position="224"/>
    </location>
</feature>
<keyword evidence="28" id="KW-1185">Reference proteome</keyword>
<keyword evidence="7" id="KW-0328">Glycosyltransferase</keyword>
<keyword evidence="8" id="KW-0808">Transferase</keyword>
<dbReference type="InterPro" id="IPR007754">
    <property type="entry name" value="GlcNAc_II"/>
</dbReference>
<evidence type="ECO:0000256" key="8">
    <source>
        <dbReference type="ARBA" id="ARBA00022679"/>
    </source>
</evidence>
<organism evidence="27 28">
    <name type="scientific">Ignelater luminosus</name>
    <name type="common">Cucubano</name>
    <name type="synonym">Pyrophorus luminosus</name>
    <dbReference type="NCBI Taxonomy" id="2038154"/>
    <lineage>
        <taxon>Eukaryota</taxon>
        <taxon>Metazoa</taxon>
        <taxon>Ecdysozoa</taxon>
        <taxon>Arthropoda</taxon>
        <taxon>Hexapoda</taxon>
        <taxon>Insecta</taxon>
        <taxon>Pterygota</taxon>
        <taxon>Neoptera</taxon>
        <taxon>Endopterygota</taxon>
        <taxon>Coleoptera</taxon>
        <taxon>Polyphaga</taxon>
        <taxon>Elateriformia</taxon>
        <taxon>Elateroidea</taxon>
        <taxon>Elateridae</taxon>
        <taxon>Agrypninae</taxon>
        <taxon>Pyrophorini</taxon>
        <taxon>Ignelater</taxon>
    </lineage>
</organism>
<dbReference type="GO" id="GO:0009312">
    <property type="term" value="P:oligosaccharide biosynthetic process"/>
    <property type="evidence" value="ECO:0007669"/>
    <property type="project" value="InterPro"/>
</dbReference>
<dbReference type="OrthoDB" id="6019616at2759"/>
<comment type="similarity">
    <text evidence="4">Belongs to the glycosyltransferase 16 (GT16) protein family.</text>
</comment>
<dbReference type="GO" id="GO:0008455">
    <property type="term" value="F:alpha-1,6-mannosylglycoprotein 2-beta-N-acetylglucosaminyltransferase activity"/>
    <property type="evidence" value="ECO:0007669"/>
    <property type="project" value="UniProtKB-EC"/>
</dbReference>
<dbReference type="AlphaFoldDB" id="A0A8K0D5F3"/>
<evidence type="ECO:0000256" key="21">
    <source>
        <dbReference type="ARBA" id="ARBA00032915"/>
    </source>
</evidence>